<dbReference type="EMBL" id="MNBE01000177">
    <property type="protein sequence ID" value="OKP12761.1"/>
    <property type="molecule type" value="Genomic_DNA"/>
</dbReference>
<evidence type="ECO:0000313" key="4">
    <source>
        <dbReference type="Proteomes" id="UP000186955"/>
    </source>
</evidence>
<dbReference type="Gene3D" id="3.40.220.10">
    <property type="entry name" value="Leucine Aminopeptidase, subunit E, domain 1"/>
    <property type="match status" value="1"/>
</dbReference>
<feature type="compositionally biased region" description="Low complexity" evidence="1">
    <location>
        <begin position="35"/>
        <end position="50"/>
    </location>
</feature>
<dbReference type="NCBIfam" id="TIGR02452">
    <property type="entry name" value="TIGR02452 family protein"/>
    <property type="match status" value="1"/>
</dbReference>
<organism evidence="3 4">
    <name type="scientific">Penicillium subrubescens</name>
    <dbReference type="NCBI Taxonomy" id="1316194"/>
    <lineage>
        <taxon>Eukaryota</taxon>
        <taxon>Fungi</taxon>
        <taxon>Dikarya</taxon>
        <taxon>Ascomycota</taxon>
        <taxon>Pezizomycotina</taxon>
        <taxon>Eurotiomycetes</taxon>
        <taxon>Eurotiomycetidae</taxon>
        <taxon>Eurotiales</taxon>
        <taxon>Aspergillaceae</taxon>
        <taxon>Penicillium</taxon>
    </lineage>
</organism>
<evidence type="ECO:0000313" key="3">
    <source>
        <dbReference type="EMBL" id="OKP12761.1"/>
    </source>
</evidence>
<dbReference type="Proteomes" id="UP000186955">
    <property type="component" value="Unassembled WGS sequence"/>
</dbReference>
<dbReference type="STRING" id="1316194.A0A1Q5UJV7"/>
<dbReference type="AlphaFoldDB" id="A0A1Q5UJV7"/>
<dbReference type="InterPro" id="IPR012664">
    <property type="entry name" value="CHP02452"/>
</dbReference>
<feature type="domain" description="Microbial-type PARG catalytic" evidence="2">
    <location>
        <begin position="142"/>
        <end position="243"/>
    </location>
</feature>
<dbReference type="InterPro" id="IPR019261">
    <property type="entry name" value="PARG_cat_microbial"/>
</dbReference>
<dbReference type="OrthoDB" id="9985428at2759"/>
<gene>
    <name evidence="3" type="ORF">PENSUB_1493</name>
</gene>
<accession>A0A1Q5UJV7</accession>
<keyword evidence="4" id="KW-1185">Reference proteome</keyword>
<dbReference type="SUPFAM" id="SSF52949">
    <property type="entry name" value="Macro domain-like"/>
    <property type="match status" value="1"/>
</dbReference>
<sequence length="376" mass="41995">MSTQNPDDPLPIDSKQVVNSKDPESTKEDTEDTSQSELSVSQSESGTSTLTLPFRPADHHSTMPAVRKQSVKKLPQATKARTWTWPSRNRPRPTLPDAQKRALRAQAAQDTLKVAQEIVDSCEGGFGISVKISHEKAKRLEHDLKHPKFPNWPTTQAKVVNKDTLDAALALRNAGDIMGIKSTARVCVLNFANAITPGGGWLNGASAQEEQICYRTTLGYSGILKEFYPWKPDEGLYTSNVVIFRENEDTGYSWMWTKKPEWLPMVAVISVAATSGPLLDRTNTKYAKDSERTLMEEKMRFTLRLAADFNHTRLVLGALGCGAFRHPAGEVADCWVKVLQEKEFNGWFEFIVFAVLDKKDGVNITTFKKALHNLEM</sequence>
<dbReference type="PANTHER" id="PTHR35596:SF1">
    <property type="entry name" value="MICROBIAL-TYPE PARG CATALYTIC DOMAIN-CONTAINING PROTEIN"/>
    <property type="match status" value="1"/>
</dbReference>
<feature type="region of interest" description="Disordered" evidence="1">
    <location>
        <begin position="1"/>
        <end position="99"/>
    </location>
</feature>
<reference evidence="3 4" key="1">
    <citation type="submission" date="2016-10" db="EMBL/GenBank/DDBJ databases">
        <title>Genome sequence of the ascomycete fungus Penicillium subrubescens.</title>
        <authorList>
            <person name="De Vries R.P."/>
            <person name="Peng M."/>
            <person name="Dilokpimol A."/>
            <person name="Hilden K."/>
            <person name="Makela M.R."/>
            <person name="Grigoriev I."/>
            <person name="Riley R."/>
            <person name="Granchi Z."/>
        </authorList>
    </citation>
    <scope>NUCLEOTIDE SEQUENCE [LARGE SCALE GENOMIC DNA]</scope>
    <source>
        <strain evidence="3 4">CBS 132785</strain>
    </source>
</reference>
<dbReference type="Pfam" id="PF10021">
    <property type="entry name" value="PARG_cat_microb"/>
    <property type="match status" value="1"/>
</dbReference>
<comment type="caution">
    <text evidence="3">The sequence shown here is derived from an EMBL/GenBank/DDBJ whole genome shotgun (WGS) entry which is preliminary data.</text>
</comment>
<dbReference type="PANTHER" id="PTHR35596">
    <property type="entry name" value="DUF2263 DOMAIN-CONTAINING PROTEIN"/>
    <property type="match status" value="1"/>
</dbReference>
<dbReference type="InterPro" id="IPR043472">
    <property type="entry name" value="Macro_dom-like"/>
</dbReference>
<protein>
    <recommendedName>
        <fullName evidence="2">Microbial-type PARG catalytic domain-containing protein</fullName>
    </recommendedName>
</protein>
<evidence type="ECO:0000256" key="1">
    <source>
        <dbReference type="SAM" id="MobiDB-lite"/>
    </source>
</evidence>
<evidence type="ECO:0000259" key="2">
    <source>
        <dbReference type="Pfam" id="PF10021"/>
    </source>
</evidence>
<name>A0A1Q5UJV7_9EURO</name>
<proteinExistence type="predicted"/>